<name>A0AAN7ZQK4_9COLE</name>
<dbReference type="Proteomes" id="UP001329430">
    <property type="component" value="Chromosome 3"/>
</dbReference>
<feature type="region of interest" description="Disordered" evidence="1">
    <location>
        <begin position="62"/>
        <end position="100"/>
    </location>
</feature>
<feature type="compositionally biased region" description="Low complexity" evidence="1">
    <location>
        <begin position="1"/>
        <end position="16"/>
    </location>
</feature>
<evidence type="ECO:0000256" key="1">
    <source>
        <dbReference type="SAM" id="MobiDB-lite"/>
    </source>
</evidence>
<evidence type="ECO:0000313" key="2">
    <source>
        <dbReference type="EMBL" id="KAK5646148.1"/>
    </source>
</evidence>
<feature type="compositionally biased region" description="Polar residues" evidence="1">
    <location>
        <begin position="90"/>
        <end position="100"/>
    </location>
</feature>
<comment type="caution">
    <text evidence="2">The sequence shown here is derived from an EMBL/GenBank/DDBJ whole genome shotgun (WGS) entry which is preliminary data.</text>
</comment>
<keyword evidence="3" id="KW-1185">Reference proteome</keyword>
<organism evidence="2 3">
    <name type="scientific">Pyrocoelia pectoralis</name>
    <dbReference type="NCBI Taxonomy" id="417401"/>
    <lineage>
        <taxon>Eukaryota</taxon>
        <taxon>Metazoa</taxon>
        <taxon>Ecdysozoa</taxon>
        <taxon>Arthropoda</taxon>
        <taxon>Hexapoda</taxon>
        <taxon>Insecta</taxon>
        <taxon>Pterygota</taxon>
        <taxon>Neoptera</taxon>
        <taxon>Endopterygota</taxon>
        <taxon>Coleoptera</taxon>
        <taxon>Polyphaga</taxon>
        <taxon>Elateriformia</taxon>
        <taxon>Elateroidea</taxon>
        <taxon>Lampyridae</taxon>
        <taxon>Lampyrinae</taxon>
        <taxon>Pyrocoelia</taxon>
    </lineage>
</organism>
<accession>A0AAN7ZQK4</accession>
<evidence type="ECO:0000313" key="3">
    <source>
        <dbReference type="Proteomes" id="UP001329430"/>
    </source>
</evidence>
<sequence>MDFSTESEAKTSAESSLNSTPDAEIGDLNDKHLVKDRLGQFSKSYPNLAALPLKKSVAKLQSNLEDDDDKQKFGTKLQNGFEGDEKCDSHQQLSSSEVDSSVTDLRKKFAAVQGKDDLMQKQVHSLTARSIPPVIRKELQESECKEELHNYSLAGEEIITSQAAIPQETTVIKEKEKLPIFPNAKSRIKFFENLNR</sequence>
<feature type="region of interest" description="Disordered" evidence="1">
    <location>
        <begin position="1"/>
        <end position="28"/>
    </location>
</feature>
<proteinExistence type="predicted"/>
<reference evidence="2 3" key="1">
    <citation type="journal article" date="2024" name="Insects">
        <title>An Improved Chromosome-Level Genome Assembly of the Firefly Pyrocoelia pectoralis.</title>
        <authorList>
            <person name="Fu X."/>
            <person name="Meyer-Rochow V.B."/>
            <person name="Ballantyne L."/>
            <person name="Zhu X."/>
        </authorList>
    </citation>
    <scope>NUCLEOTIDE SEQUENCE [LARGE SCALE GENOMIC DNA]</scope>
    <source>
        <strain evidence="2">XCY_ONT2</strain>
    </source>
</reference>
<dbReference type="EMBL" id="JAVRBK010000003">
    <property type="protein sequence ID" value="KAK5646148.1"/>
    <property type="molecule type" value="Genomic_DNA"/>
</dbReference>
<gene>
    <name evidence="2" type="ORF">RI129_004612</name>
</gene>
<protein>
    <submittedName>
        <fullName evidence="2">Uncharacterized protein</fullName>
    </submittedName>
</protein>
<dbReference type="AlphaFoldDB" id="A0AAN7ZQK4"/>